<dbReference type="OrthoDB" id="2361514at2759"/>
<dbReference type="Proteomes" id="UP000615446">
    <property type="component" value="Unassembled WGS sequence"/>
</dbReference>
<reference evidence="2 4" key="1">
    <citation type="submission" date="2017-11" db="EMBL/GenBank/DDBJ databases">
        <title>The genome of Rhizophagus clarus HR1 reveals common genetic basis of auxotrophy among arbuscular mycorrhizal fungi.</title>
        <authorList>
            <person name="Kobayashi Y."/>
        </authorList>
    </citation>
    <scope>NUCLEOTIDE SEQUENCE [LARGE SCALE GENOMIC DNA]</scope>
    <source>
        <strain evidence="2 4">HR1</strain>
    </source>
</reference>
<proteinExistence type="predicted"/>
<accession>A0A2Z6QI04</accession>
<dbReference type="EMBL" id="BLAL01000089">
    <property type="protein sequence ID" value="GES85173.1"/>
    <property type="molecule type" value="Genomic_DNA"/>
</dbReference>
<dbReference type="PANTHER" id="PTHR45786:SF74">
    <property type="entry name" value="ATP-DEPENDENT DNA HELICASE"/>
    <property type="match status" value="1"/>
</dbReference>
<dbReference type="EMBL" id="BEXD01000114">
    <property type="protein sequence ID" value="GBB84444.1"/>
    <property type="molecule type" value="Genomic_DNA"/>
</dbReference>
<keyword evidence="4" id="KW-1185">Reference proteome</keyword>
<evidence type="ECO:0000256" key="1">
    <source>
        <dbReference type="SAM" id="MobiDB-lite"/>
    </source>
</evidence>
<feature type="region of interest" description="Disordered" evidence="1">
    <location>
        <begin position="61"/>
        <end position="81"/>
    </location>
</feature>
<organism evidence="2 4">
    <name type="scientific">Rhizophagus clarus</name>
    <dbReference type="NCBI Taxonomy" id="94130"/>
    <lineage>
        <taxon>Eukaryota</taxon>
        <taxon>Fungi</taxon>
        <taxon>Fungi incertae sedis</taxon>
        <taxon>Mucoromycota</taxon>
        <taxon>Glomeromycotina</taxon>
        <taxon>Glomeromycetes</taxon>
        <taxon>Glomerales</taxon>
        <taxon>Glomeraceae</taxon>
        <taxon>Rhizophagus</taxon>
    </lineage>
</organism>
<evidence type="ECO:0000313" key="4">
    <source>
        <dbReference type="Proteomes" id="UP000247702"/>
    </source>
</evidence>
<dbReference type="STRING" id="94130.A0A2Z6QI04"/>
<evidence type="ECO:0008006" key="5">
    <source>
        <dbReference type="Google" id="ProtNLM"/>
    </source>
</evidence>
<reference evidence="3" key="2">
    <citation type="submission" date="2019-10" db="EMBL/GenBank/DDBJ databases">
        <title>Conservation and host-specific expression of non-tandemly repeated heterogenous ribosome RNA gene in arbuscular mycorrhizal fungi.</title>
        <authorList>
            <person name="Maeda T."/>
            <person name="Kobayashi Y."/>
            <person name="Nakagawa T."/>
            <person name="Ezawa T."/>
            <person name="Yamaguchi K."/>
            <person name="Bino T."/>
            <person name="Nishimoto Y."/>
            <person name="Shigenobu S."/>
            <person name="Kawaguchi M."/>
        </authorList>
    </citation>
    <scope>NUCLEOTIDE SEQUENCE</scope>
    <source>
        <strain evidence="3">HR1</strain>
    </source>
</reference>
<comment type="caution">
    <text evidence="2">The sequence shown here is derived from an EMBL/GenBank/DDBJ whole genome shotgun (WGS) entry which is preliminary data.</text>
</comment>
<name>A0A2Z6QI04_9GLOM</name>
<protein>
    <recommendedName>
        <fullName evidence="5">Helitron helicase-like domain-containing protein</fullName>
    </recommendedName>
</protein>
<gene>
    <name evidence="3" type="ORF">RCL2_001226000</name>
    <name evidence="2" type="ORF">RclHR1_01100036</name>
</gene>
<dbReference type="AlphaFoldDB" id="A0A2Z6QI04"/>
<evidence type="ECO:0000313" key="2">
    <source>
        <dbReference type="EMBL" id="GBB84444.1"/>
    </source>
</evidence>
<dbReference type="PANTHER" id="PTHR45786">
    <property type="entry name" value="DNA BINDING PROTEIN-LIKE"/>
    <property type="match status" value="1"/>
</dbReference>
<dbReference type="Proteomes" id="UP000247702">
    <property type="component" value="Unassembled WGS sequence"/>
</dbReference>
<evidence type="ECO:0000313" key="3">
    <source>
        <dbReference type="EMBL" id="GES85173.1"/>
    </source>
</evidence>
<sequence length="307" mass="36022">MLFRQESSDSRKLCQKRLAKERQTRFRKRQKINHERIMDERQKRVAKERLAKERQARLIKRQNIKKNNYPPEIQIPSGQEAYEAPDLRQKKLAKERQVQFRKSNNNERRISDELESILLHDLGQIDQICVHCGAKFWMEERDHSSNRASPTFSICCAHGKVLLPPLAEPPLYLLNLYTSSESDAISFRKNIRHYNSVLACTSFGANIDTFQGQGISNFCIHGQVYHQIGSLLPEEGHQPAFAQLYIYDSMHEIENRHNVIQELDKEILQNLLNMLDECNPYIKNFRHVRDLIQTNVSDDIFMVIYAD</sequence>